<dbReference type="PROSITE" id="PS51318">
    <property type="entry name" value="TAT"/>
    <property type="match status" value="1"/>
</dbReference>
<protein>
    <submittedName>
        <fullName evidence="1">ABC transporter substrate-binding protein</fullName>
    </submittedName>
</protein>
<accession>A0A8J3QRY2</accession>
<dbReference type="CDD" id="cd14748">
    <property type="entry name" value="PBP2_UgpB"/>
    <property type="match status" value="1"/>
</dbReference>
<dbReference type="AlphaFoldDB" id="A0A8J3QRY2"/>
<dbReference type="InterPro" id="IPR006059">
    <property type="entry name" value="SBP"/>
</dbReference>
<dbReference type="Gene3D" id="3.40.190.10">
    <property type="entry name" value="Periplasmic binding protein-like II"/>
    <property type="match status" value="1"/>
</dbReference>
<dbReference type="InterPro" id="IPR006311">
    <property type="entry name" value="TAT_signal"/>
</dbReference>
<gene>
    <name evidence="1" type="ORF">Raf01_39550</name>
</gene>
<name>A0A8J3QRY2_9ACTN</name>
<dbReference type="EMBL" id="BONZ01000038">
    <property type="protein sequence ID" value="GIH15783.1"/>
    <property type="molecule type" value="Genomic_DNA"/>
</dbReference>
<dbReference type="Proteomes" id="UP000642748">
    <property type="component" value="Unassembled WGS sequence"/>
</dbReference>
<evidence type="ECO:0000313" key="2">
    <source>
        <dbReference type="Proteomes" id="UP000642748"/>
    </source>
</evidence>
<reference evidence="1" key="1">
    <citation type="submission" date="2021-01" db="EMBL/GenBank/DDBJ databases">
        <title>Whole genome shotgun sequence of Rugosimonospora africana NBRC 104875.</title>
        <authorList>
            <person name="Komaki H."/>
            <person name="Tamura T."/>
        </authorList>
    </citation>
    <scope>NUCLEOTIDE SEQUENCE</scope>
    <source>
        <strain evidence="1">NBRC 104875</strain>
    </source>
</reference>
<dbReference type="PANTHER" id="PTHR43649">
    <property type="entry name" value="ARABINOSE-BINDING PROTEIN-RELATED"/>
    <property type="match status" value="1"/>
</dbReference>
<dbReference type="PANTHER" id="PTHR43649:SF30">
    <property type="entry name" value="ABC TRANSPORTER SUBSTRATE-BINDING PROTEIN"/>
    <property type="match status" value="1"/>
</dbReference>
<keyword evidence="2" id="KW-1185">Reference proteome</keyword>
<comment type="caution">
    <text evidence="1">The sequence shown here is derived from an EMBL/GenBank/DDBJ whole genome shotgun (WGS) entry which is preliminary data.</text>
</comment>
<dbReference type="Pfam" id="PF13416">
    <property type="entry name" value="SBP_bac_8"/>
    <property type="match status" value="1"/>
</dbReference>
<dbReference type="SUPFAM" id="SSF53850">
    <property type="entry name" value="Periplasmic binding protein-like II"/>
    <property type="match status" value="1"/>
</dbReference>
<dbReference type="RefSeq" id="WP_203919409.1">
    <property type="nucleotide sequence ID" value="NZ_BONZ01000038.1"/>
</dbReference>
<evidence type="ECO:0000313" key="1">
    <source>
        <dbReference type="EMBL" id="GIH15783.1"/>
    </source>
</evidence>
<sequence length="449" mass="49047">MDTSTVVSRRSLLGGAGAAALALTTFGCSGKSDSGYGQAKGNVPDKYAKRTRVVLWSAYSGTPGTTLSALAQKFNDSQDEVYVEVQFQGTYDQASQKTAAAVQAKQIPDLVTFSEVTWHRFYLNDLLEPLDGYFTGDFAKSVYQQQLLSEGVLKGKTWWLPFARSTPLFYYNKTLFAKAGLPDRGPADWDEWYGWSKQLKGLQASGKQVKMECYQKVDGDWQFQGSVWQWGGSYSDGLTVTINKPEAVAAAEWQRKLIFDDKMAYMADSPTTDFSNQLVATMVTSTGSLSTAVAAAKKGGWEVGTAFVPAKARQVVPTGGGGLSIMRYATSKRKKAAFAFIKFLADPANAAYWCVKTGYMPAVGEAVNDPQLATLLKANPNYNVAVQQLAKVRKEDEVRLMVPNSNVMIYTGLQKIWSDNAPVQGVFDDVASQLTKATGQVKAQIEKHV</sequence>
<proteinExistence type="predicted"/>
<organism evidence="1 2">
    <name type="scientific">Rugosimonospora africana</name>
    <dbReference type="NCBI Taxonomy" id="556532"/>
    <lineage>
        <taxon>Bacteria</taxon>
        <taxon>Bacillati</taxon>
        <taxon>Actinomycetota</taxon>
        <taxon>Actinomycetes</taxon>
        <taxon>Micromonosporales</taxon>
        <taxon>Micromonosporaceae</taxon>
        <taxon>Rugosimonospora</taxon>
    </lineage>
</organism>
<dbReference type="InterPro" id="IPR050490">
    <property type="entry name" value="Bact_solute-bd_prot1"/>
</dbReference>